<dbReference type="InterPro" id="IPR001611">
    <property type="entry name" value="Leu-rich_rpt"/>
</dbReference>
<evidence type="ECO:0000313" key="6">
    <source>
        <dbReference type="Proteomes" id="UP000801492"/>
    </source>
</evidence>
<dbReference type="InterPro" id="IPR050541">
    <property type="entry name" value="LRR_TM_domain-containing"/>
</dbReference>
<evidence type="ECO:0000256" key="1">
    <source>
        <dbReference type="ARBA" id="ARBA00022614"/>
    </source>
</evidence>
<dbReference type="Pfam" id="PF13855">
    <property type="entry name" value="LRR_8"/>
    <property type="match status" value="2"/>
</dbReference>
<dbReference type="EMBL" id="VTPC01002318">
    <property type="protein sequence ID" value="KAF2900247.1"/>
    <property type="molecule type" value="Genomic_DNA"/>
</dbReference>
<dbReference type="OrthoDB" id="6771597at2759"/>
<keyword evidence="6" id="KW-1185">Reference proteome</keyword>
<dbReference type="Gene3D" id="3.80.10.10">
    <property type="entry name" value="Ribonuclease Inhibitor"/>
    <property type="match status" value="2"/>
</dbReference>
<dbReference type="Proteomes" id="UP000801492">
    <property type="component" value="Unassembled WGS sequence"/>
</dbReference>
<keyword evidence="4" id="KW-0812">Transmembrane</keyword>
<dbReference type="SUPFAM" id="SSF52058">
    <property type="entry name" value="L domain-like"/>
    <property type="match status" value="1"/>
</dbReference>
<sequence length="366" mass="41468">MVKKLPTAVPSFRITVGLTITFLLSNTLLLNVYAFGKTDCPSKCKCDKTTIRCTEKSLTVIPDFKRITIRLTTLDLGSNDIEEVKMVHFYSKKLETVQQLLLNDNSVYLIEASAFATLRDLQYLDLSNNLLEDIPHDVVKKNQNLTKLNLSGNLFNSKAPVLVSSSLKILDLSVSKITSFTESNLKGLPNLKVLYLYSNNLKYIDYDIFVNVRLQQIDLFYNPWKCDCNTVKMFNYLESNNMTKIDKPVQCMHKNKWYEDIHYTNASVYQHKLCKSVEEQNTYNNNNSTKSVGTSNLDTNEINILVETDPNLNNLDVIMPTGIIIVIGAIVVVSVLVSLVSLVIVMKKLRVEKPVYAEVNHSFASV</sequence>
<protein>
    <submittedName>
        <fullName evidence="5">Uncharacterized protein</fullName>
    </submittedName>
</protein>
<keyword evidence="2" id="KW-0732">Signal</keyword>
<dbReference type="InterPro" id="IPR032675">
    <property type="entry name" value="LRR_dom_sf"/>
</dbReference>
<evidence type="ECO:0000313" key="5">
    <source>
        <dbReference type="EMBL" id="KAF2900247.1"/>
    </source>
</evidence>
<evidence type="ECO:0000256" key="2">
    <source>
        <dbReference type="ARBA" id="ARBA00022729"/>
    </source>
</evidence>
<organism evidence="5 6">
    <name type="scientific">Ignelater luminosus</name>
    <name type="common">Cucubano</name>
    <name type="synonym">Pyrophorus luminosus</name>
    <dbReference type="NCBI Taxonomy" id="2038154"/>
    <lineage>
        <taxon>Eukaryota</taxon>
        <taxon>Metazoa</taxon>
        <taxon>Ecdysozoa</taxon>
        <taxon>Arthropoda</taxon>
        <taxon>Hexapoda</taxon>
        <taxon>Insecta</taxon>
        <taxon>Pterygota</taxon>
        <taxon>Neoptera</taxon>
        <taxon>Endopterygota</taxon>
        <taxon>Coleoptera</taxon>
        <taxon>Polyphaga</taxon>
        <taxon>Elateriformia</taxon>
        <taxon>Elateroidea</taxon>
        <taxon>Elateridae</taxon>
        <taxon>Agrypninae</taxon>
        <taxon>Pyrophorini</taxon>
        <taxon>Ignelater</taxon>
    </lineage>
</organism>
<dbReference type="GO" id="GO:0005886">
    <property type="term" value="C:plasma membrane"/>
    <property type="evidence" value="ECO:0007669"/>
    <property type="project" value="TreeGrafter"/>
</dbReference>
<feature type="transmembrane region" description="Helical" evidence="4">
    <location>
        <begin position="12"/>
        <end position="36"/>
    </location>
</feature>
<proteinExistence type="predicted"/>
<dbReference type="AlphaFoldDB" id="A0A8K0DC35"/>
<dbReference type="PROSITE" id="PS51450">
    <property type="entry name" value="LRR"/>
    <property type="match status" value="1"/>
</dbReference>
<accession>A0A8K0DC35</accession>
<dbReference type="InterPro" id="IPR003591">
    <property type="entry name" value="Leu-rich_rpt_typical-subtyp"/>
</dbReference>
<dbReference type="PANTHER" id="PTHR24369:SF210">
    <property type="entry name" value="CHAOPTIN-RELATED"/>
    <property type="match status" value="1"/>
</dbReference>
<evidence type="ECO:0000256" key="4">
    <source>
        <dbReference type="SAM" id="Phobius"/>
    </source>
</evidence>
<dbReference type="PANTHER" id="PTHR24369">
    <property type="entry name" value="ANTIGEN BSP, PUTATIVE-RELATED"/>
    <property type="match status" value="1"/>
</dbReference>
<gene>
    <name evidence="5" type="ORF">ILUMI_05938</name>
</gene>
<reference evidence="5" key="1">
    <citation type="submission" date="2019-08" db="EMBL/GenBank/DDBJ databases">
        <title>The genome of the North American firefly Photinus pyralis.</title>
        <authorList>
            <consortium name="Photinus pyralis genome working group"/>
            <person name="Fallon T.R."/>
            <person name="Sander Lower S.E."/>
            <person name="Weng J.-K."/>
        </authorList>
    </citation>
    <scope>NUCLEOTIDE SEQUENCE</scope>
    <source>
        <strain evidence="5">TRF0915ILg1</strain>
        <tissue evidence="5">Whole body</tissue>
    </source>
</reference>
<evidence type="ECO:0000256" key="3">
    <source>
        <dbReference type="ARBA" id="ARBA00022737"/>
    </source>
</evidence>
<feature type="transmembrane region" description="Helical" evidence="4">
    <location>
        <begin position="317"/>
        <end position="345"/>
    </location>
</feature>
<keyword evidence="4" id="KW-1133">Transmembrane helix</keyword>
<keyword evidence="4" id="KW-0472">Membrane</keyword>
<name>A0A8K0DC35_IGNLU</name>
<dbReference type="SMART" id="SM00369">
    <property type="entry name" value="LRR_TYP"/>
    <property type="match status" value="3"/>
</dbReference>
<keyword evidence="3" id="KW-0677">Repeat</keyword>
<keyword evidence="1" id="KW-0433">Leucine-rich repeat</keyword>
<comment type="caution">
    <text evidence="5">The sequence shown here is derived from an EMBL/GenBank/DDBJ whole genome shotgun (WGS) entry which is preliminary data.</text>
</comment>